<gene>
    <name evidence="1" type="ORF">EH28_00559</name>
</gene>
<dbReference type="EMBL" id="KQ041067">
    <property type="protein sequence ID" value="KKF30855.1"/>
    <property type="molecule type" value="Genomic_DNA"/>
</dbReference>
<evidence type="ECO:0000313" key="1">
    <source>
        <dbReference type="EMBL" id="KKF30855.1"/>
    </source>
</evidence>
<name>A0A0F8CZ58_LARCR</name>
<dbReference type="AlphaFoldDB" id="A0A0F8CZ58"/>
<protein>
    <submittedName>
        <fullName evidence="1">Uncharacterized protein</fullName>
    </submittedName>
</protein>
<organism evidence="1">
    <name type="scientific">Larimichthys crocea</name>
    <name type="common">Large yellow croaker</name>
    <name type="synonym">Pseudosciaena crocea</name>
    <dbReference type="NCBI Taxonomy" id="215358"/>
    <lineage>
        <taxon>Eukaryota</taxon>
        <taxon>Metazoa</taxon>
        <taxon>Chordata</taxon>
        <taxon>Craniata</taxon>
        <taxon>Vertebrata</taxon>
        <taxon>Euteleostomi</taxon>
        <taxon>Actinopterygii</taxon>
        <taxon>Neopterygii</taxon>
        <taxon>Teleostei</taxon>
        <taxon>Neoteleostei</taxon>
        <taxon>Acanthomorphata</taxon>
        <taxon>Eupercaria</taxon>
        <taxon>Sciaenidae</taxon>
        <taxon>Larimichthys</taxon>
    </lineage>
</organism>
<sequence length="213" mass="23580">MEPLVAAHLHPQLSAVSSMSPSLLSKSDRFQSALTEKAYKTVVLSARVLNVLSLLTAYQAELYEDFVPTQDPVAWEEITVITDLCLCVQRCAARATGKALGTMVLQERARWLNLANQSDIEKEDVLDMPIGAGAYLPYPGSTCSEKISQEIEVQDANACLTSVDLRVPRAPFQSVFKPKGVCGVAWPHIWTIGCCWHNRSRRPGHTRVFSYDT</sequence>
<reference evidence="1" key="1">
    <citation type="journal article" date="2015" name="PLoS Genet.">
        <title>Genome Sequencing of the Perciform Fish Larimichthys crocea Provides Insights into Molecular and Genetic Mechanisms of Stress Adaptation.</title>
        <authorList>
            <person name="Ao J."/>
            <person name="Mu Y."/>
            <person name="Xiang L.X."/>
            <person name="Fan D."/>
            <person name="Feng M."/>
            <person name="Zhang S."/>
            <person name="Shi Q."/>
            <person name="Zhu L.Y."/>
            <person name="Li T."/>
            <person name="Ding Y."/>
            <person name="Nie L."/>
            <person name="Li Q."/>
            <person name="Dong W.R."/>
            <person name="Jiang L."/>
            <person name="Sun B."/>
            <person name="Zhang X."/>
            <person name="Li M."/>
            <person name="Zhang H.Q."/>
            <person name="Xie S."/>
            <person name="Zhu Y."/>
            <person name="Jiang X."/>
            <person name="Wang X."/>
            <person name="Mu P."/>
            <person name="Chen W."/>
            <person name="Yue Z."/>
            <person name="Wang Z."/>
            <person name="Wang J."/>
            <person name="Shao J.Z."/>
            <person name="Chen X."/>
        </authorList>
    </citation>
    <scope>NUCLEOTIDE SEQUENCE [LARGE SCALE GENOMIC DNA]</scope>
    <source>
        <strain evidence="1">SSNF</strain>
        <tissue evidence="1">Blood</tissue>
    </source>
</reference>
<proteinExistence type="predicted"/>
<accession>A0A0F8CZ58</accession>